<dbReference type="PANTHER" id="PTHR43734:SF1">
    <property type="entry name" value="PHYTOENE DESATURASE"/>
    <property type="match status" value="1"/>
</dbReference>
<reference evidence="5" key="1">
    <citation type="submission" date="2021-02" db="EMBL/GenBank/DDBJ databases">
        <authorList>
            <person name="Dougan E. K."/>
            <person name="Rhodes N."/>
            <person name="Thang M."/>
            <person name="Chan C."/>
        </authorList>
    </citation>
    <scope>NUCLEOTIDE SEQUENCE</scope>
</reference>
<dbReference type="GO" id="GO:0016117">
    <property type="term" value="P:carotenoid biosynthetic process"/>
    <property type="evidence" value="ECO:0007669"/>
    <property type="project" value="UniProtKB-KW"/>
</dbReference>
<keyword evidence="2" id="KW-0125">Carotenoid biosynthesis</keyword>
<evidence type="ECO:0000256" key="1">
    <source>
        <dbReference type="ARBA" id="ARBA00004829"/>
    </source>
</evidence>
<feature type="domain" description="Amine oxidase" evidence="4">
    <location>
        <begin position="195"/>
        <end position="481"/>
    </location>
</feature>
<dbReference type="NCBIfam" id="TIGR02734">
    <property type="entry name" value="crtI_fam"/>
    <property type="match status" value="1"/>
</dbReference>
<dbReference type="PANTHER" id="PTHR43734">
    <property type="entry name" value="PHYTOENE DESATURASE"/>
    <property type="match status" value="1"/>
</dbReference>
<dbReference type="SUPFAM" id="SSF51905">
    <property type="entry name" value="FAD/NAD(P)-binding domain"/>
    <property type="match status" value="1"/>
</dbReference>
<dbReference type="InterPro" id="IPR002937">
    <property type="entry name" value="Amino_oxidase"/>
</dbReference>
<dbReference type="InterPro" id="IPR014105">
    <property type="entry name" value="Carotenoid/retinoid_OxRdtase"/>
</dbReference>
<accession>A0A813JZ81</accession>
<evidence type="ECO:0000256" key="2">
    <source>
        <dbReference type="ARBA" id="ARBA00022746"/>
    </source>
</evidence>
<dbReference type="SUPFAM" id="SSF51735">
    <property type="entry name" value="NAD(P)-binding Rossmann-fold domains"/>
    <property type="match status" value="1"/>
</dbReference>
<evidence type="ECO:0000313" key="5">
    <source>
        <dbReference type="EMBL" id="CAE8688374.1"/>
    </source>
</evidence>
<evidence type="ECO:0000256" key="3">
    <source>
        <dbReference type="ARBA" id="ARBA00023002"/>
    </source>
</evidence>
<dbReference type="Pfam" id="PF01593">
    <property type="entry name" value="Amino_oxidase"/>
    <property type="match status" value="1"/>
</dbReference>
<dbReference type="InterPro" id="IPR036188">
    <property type="entry name" value="FAD/NAD-bd_sf"/>
</dbReference>
<name>A0A813JZ81_POLGL</name>
<evidence type="ECO:0000259" key="4">
    <source>
        <dbReference type="Pfam" id="PF01593"/>
    </source>
</evidence>
<dbReference type="GO" id="GO:0016491">
    <property type="term" value="F:oxidoreductase activity"/>
    <property type="evidence" value="ECO:0007669"/>
    <property type="project" value="UniProtKB-KW"/>
</dbReference>
<protein>
    <recommendedName>
        <fullName evidence="4">Amine oxidase domain-containing protein</fullName>
    </recommendedName>
</protein>
<gene>
    <name evidence="5" type="ORF">PGLA2088_LOCUS25882</name>
</gene>
<comment type="pathway">
    <text evidence="1">Carotenoid biosynthesis.</text>
</comment>
<dbReference type="InterPro" id="IPR036291">
    <property type="entry name" value="NAD(P)-bd_dom_sf"/>
</dbReference>
<sequence length="780" mass="83665">MAGEGLLGAVVQVATAAALVKVVHAVYLIYKFFFREGKDLKRYGEWAVVTGATDGIGKAYAFELAISFWARVGFAAMSAAGRSPVHAAFVSAPCSSIPPAADTLAFRGHARHISKHPAAVAGELSPTVARSSVRGPLHRSSALCLAGVVAPLLSKARRNRLSRQGRAKAKAKVALLQAGQAGGGGKKILIVGGGIGGLSSAAQLAKQGFDVTLFEKNEDVGGRVQSLTRGGFRWDTGPSLLLLPKKYEECFARAGVDMKDHLTLRRADPAYRVVFGDNTSLDLLYDMQKMSDQLEAFEPGAKTKYAGFLDLARKMYEMGIDQFIDKPFSTWGELIDLPELLPKLVDRGWWTLPFLDIAGPYDLLLKKFFKDPRIRSIFSFQTMYVGLTPYRAPGAFCLLAGTELTDGVWYPLGGFQGIGGEMAKVAVKNGVKMRTGTAVDEVVVENGVAVGLRLEGSSEVIRGDAVLVNADLTYAYTHLLKGADANLPRSAGEATSSATPVADFGEYWHKKTFASGVISFLFAFDVEVPRLLQHTVFVGAPDCERQAWQPVSRPEGIAKCPNFYVHTPSKTDPSAAPEGQDSVMILFPVANMQEMEKDGFDMSKPGAYKELTAACRAVIFRRFREAGCGDLEAHLVDEVIRDPQEWKELYNLDHGAAFGLSCGLLQLAMTRPPPKDENGVEGLYFTGASTRPGNGVPLVMMGAGLVANQLAQDFGVEAVNNQGHEGPSKDSAWAAGRPTACEGVPLQGQMPEAHAANTTHSTALEAAAADVVAKSMRQDA</sequence>
<dbReference type="AlphaFoldDB" id="A0A813JZ81"/>
<evidence type="ECO:0000313" key="6">
    <source>
        <dbReference type="Proteomes" id="UP000626109"/>
    </source>
</evidence>
<keyword evidence="3" id="KW-0560">Oxidoreductase</keyword>
<organism evidence="5 6">
    <name type="scientific">Polarella glacialis</name>
    <name type="common">Dinoflagellate</name>
    <dbReference type="NCBI Taxonomy" id="89957"/>
    <lineage>
        <taxon>Eukaryota</taxon>
        <taxon>Sar</taxon>
        <taxon>Alveolata</taxon>
        <taxon>Dinophyceae</taxon>
        <taxon>Suessiales</taxon>
        <taxon>Suessiaceae</taxon>
        <taxon>Polarella</taxon>
    </lineage>
</organism>
<dbReference type="EMBL" id="CAJNNW010026885">
    <property type="protein sequence ID" value="CAE8688374.1"/>
    <property type="molecule type" value="Genomic_DNA"/>
</dbReference>
<dbReference type="Gene3D" id="3.50.50.60">
    <property type="entry name" value="FAD/NAD(P)-binding domain"/>
    <property type="match status" value="2"/>
</dbReference>
<comment type="caution">
    <text evidence="5">The sequence shown here is derived from an EMBL/GenBank/DDBJ whole genome shotgun (WGS) entry which is preliminary data.</text>
</comment>
<dbReference type="Proteomes" id="UP000626109">
    <property type="component" value="Unassembled WGS sequence"/>
</dbReference>
<proteinExistence type="predicted"/>